<organism evidence="1 2">
    <name type="scientific">Condylorrhiza vestigialis mutiple nucleopolyhedrovirus</name>
    <dbReference type="NCBI Taxonomy" id="1592576"/>
    <lineage>
        <taxon>Viruses</taxon>
        <taxon>Viruses incertae sedis</taxon>
        <taxon>Naldaviricetes</taxon>
        <taxon>Lefavirales</taxon>
        <taxon>Baculoviridae</taxon>
        <taxon>Alphabaculovirus</taxon>
        <taxon>Alphabaculovirus covestigialis</taxon>
    </lineage>
</organism>
<gene>
    <name evidence="1" type="primary">ORF-29</name>
</gene>
<keyword evidence="2" id="KW-1185">Reference proteome</keyword>
<accession>A0A0B4UKS2</accession>
<dbReference type="KEGG" id="vg:23301667"/>
<proteinExistence type="predicted"/>
<dbReference type="GeneID" id="23301667"/>
<dbReference type="EMBL" id="KJ631623">
    <property type="protein sequence ID" value="AJD09194.1"/>
    <property type="molecule type" value="Genomic_DNA"/>
</dbReference>
<name>A0A0B4UKS2_9ABAC</name>
<dbReference type="OrthoDB" id="13986at10239"/>
<evidence type="ECO:0000313" key="1">
    <source>
        <dbReference type="EMBL" id="AJD09194.1"/>
    </source>
</evidence>
<dbReference type="Proteomes" id="UP000202427">
    <property type="component" value="Segment"/>
</dbReference>
<evidence type="ECO:0000313" key="2">
    <source>
        <dbReference type="Proteomes" id="UP000202427"/>
    </source>
</evidence>
<reference evidence="1 2" key="1">
    <citation type="journal article" date="2009" name="J. Invertebr. Pathol.">
        <title>Identification of a new nucleopolyhedrovirus from naturally-infected Condylorrhiza vestigialis (Guenee) (Lepidoptera: Crambidae) larvae on poplar plantations in South Brazil.</title>
        <authorList>
            <person name="Castro M.E."/>
            <person name="Ribeiro Z.M."/>
            <person name="Santos A.C."/>
            <person name="Souza M.L."/>
            <person name="Machado E.B."/>
            <person name="Sousa N.J."/>
            <person name="Moscardi F."/>
        </authorList>
    </citation>
    <scope>NUCLEOTIDE SEQUENCE [LARGE SCALE GENOMIC DNA]</scope>
</reference>
<dbReference type="RefSeq" id="YP_009118512.1">
    <property type="nucleotide sequence ID" value="NC_026430.1"/>
</dbReference>
<protein>
    <submittedName>
        <fullName evidence="1">Late expression factor 7</fullName>
    </submittedName>
</protein>
<sequence length="215" mass="25056">MELPNKRCKLCHQSLPALPRLPIELIDAILRLLPFDQYMAVVGASVVARRRALRRRDWSLYYFKYVPPHYNPAADKVFIKHWGFEDDDPARLHVAALCRYTTDADAQRYFNKQIPRRVALNMLNAPRDASDNVLVYRWNWWRLARMLLAHEKAHNRSHQPARVRVFGEAWISATTTIADKSADEFNAQPDAIANILFDKDNITVYTCGDFVYRLV</sequence>